<dbReference type="AlphaFoldDB" id="A0A507BIK6"/>
<feature type="region of interest" description="Disordered" evidence="1">
    <location>
        <begin position="85"/>
        <end position="138"/>
    </location>
</feature>
<dbReference type="STRING" id="1093900.A0A507BIK6"/>
<reference evidence="2 3" key="1">
    <citation type="submission" date="2019-06" db="EMBL/GenBank/DDBJ databases">
        <title>Draft genome sequence of the filamentous fungus Phialemoniopsis curvata isolated from diesel fuel.</title>
        <authorList>
            <person name="Varaljay V.A."/>
            <person name="Lyon W.J."/>
            <person name="Crouch A.L."/>
            <person name="Drake C.E."/>
            <person name="Hollomon J.M."/>
            <person name="Nadeau L.J."/>
            <person name="Nunn H.S."/>
            <person name="Stevenson B.S."/>
            <person name="Bojanowski C.L."/>
            <person name="Crookes-Goodson W.J."/>
        </authorList>
    </citation>
    <scope>NUCLEOTIDE SEQUENCE [LARGE SCALE GENOMIC DNA]</scope>
    <source>
        <strain evidence="2 3">D216</strain>
    </source>
</reference>
<feature type="compositionally biased region" description="Polar residues" evidence="1">
    <location>
        <begin position="121"/>
        <end position="130"/>
    </location>
</feature>
<evidence type="ECO:0000256" key="1">
    <source>
        <dbReference type="SAM" id="MobiDB-lite"/>
    </source>
</evidence>
<feature type="compositionally biased region" description="Low complexity" evidence="1">
    <location>
        <begin position="90"/>
        <end position="103"/>
    </location>
</feature>
<dbReference type="Proteomes" id="UP000319257">
    <property type="component" value="Unassembled WGS sequence"/>
</dbReference>
<feature type="region of interest" description="Disordered" evidence="1">
    <location>
        <begin position="1"/>
        <end position="20"/>
    </location>
</feature>
<dbReference type="GeneID" id="41971161"/>
<sequence>MGRPRKRPHAEVAGPSDPVVADAEVPMDVDFPFLDPTAQGLEFLDILGAENAFSEPIHVQSQKLPPQSKGVFAGSWHYDLQEIDFDTTNSPPEASQSSAPSTAVSPDAILQDSYSPAGKTHSLSSRSSVAAENATADPPPLGIVNAQNALCGCLASIYLALDSLQQLPKEVGPAMGLARNAAKTAHNTIFCPVCSPEITDPNLRPPVQSYQNLMMLCALLPTIANTYNAILAMIDAEVAKADAENRYLTFNLDEYGGLWGRMAGLDSVCGAAAHFNNAVLEPSMWRRTVRALLKIDVYGVNTHKDDLTSRYCQPCTQIGLRDILELLEARSKTRHEFMDNAVRTGQIKLNDGHCYKILPPGSKHPCQQIIDIARQAIDQLVVA</sequence>
<accession>A0A507BIK6</accession>
<organism evidence="2 3">
    <name type="scientific">Thyridium curvatum</name>
    <dbReference type="NCBI Taxonomy" id="1093900"/>
    <lineage>
        <taxon>Eukaryota</taxon>
        <taxon>Fungi</taxon>
        <taxon>Dikarya</taxon>
        <taxon>Ascomycota</taxon>
        <taxon>Pezizomycotina</taxon>
        <taxon>Sordariomycetes</taxon>
        <taxon>Sordariomycetidae</taxon>
        <taxon>Thyridiales</taxon>
        <taxon>Thyridiaceae</taxon>
        <taxon>Thyridium</taxon>
    </lineage>
</organism>
<comment type="caution">
    <text evidence="2">The sequence shown here is derived from an EMBL/GenBank/DDBJ whole genome shotgun (WGS) entry which is preliminary data.</text>
</comment>
<proteinExistence type="predicted"/>
<evidence type="ECO:0000313" key="3">
    <source>
        <dbReference type="Proteomes" id="UP000319257"/>
    </source>
</evidence>
<protein>
    <submittedName>
        <fullName evidence="2">Uncharacterized protein</fullName>
    </submittedName>
</protein>
<evidence type="ECO:0000313" key="2">
    <source>
        <dbReference type="EMBL" id="TPX16420.1"/>
    </source>
</evidence>
<name>A0A507BIK6_9PEZI</name>
<dbReference type="RefSeq" id="XP_030998131.1">
    <property type="nucleotide sequence ID" value="XM_031138045.1"/>
</dbReference>
<dbReference type="InParanoid" id="A0A507BIK6"/>
<gene>
    <name evidence="2" type="ORF">E0L32_003714</name>
</gene>
<dbReference type="OrthoDB" id="3498215at2759"/>
<dbReference type="EMBL" id="SKBQ01000017">
    <property type="protein sequence ID" value="TPX16420.1"/>
    <property type="molecule type" value="Genomic_DNA"/>
</dbReference>
<keyword evidence="3" id="KW-1185">Reference proteome</keyword>